<dbReference type="EMBL" id="BARS01021139">
    <property type="protein sequence ID" value="GAG13817.1"/>
    <property type="molecule type" value="Genomic_DNA"/>
</dbReference>
<evidence type="ECO:0000313" key="2">
    <source>
        <dbReference type="EMBL" id="GAG13817.1"/>
    </source>
</evidence>
<feature type="compositionally biased region" description="Basic residues" evidence="1">
    <location>
        <begin position="34"/>
        <end position="51"/>
    </location>
</feature>
<organism evidence="2">
    <name type="scientific">marine sediment metagenome</name>
    <dbReference type="NCBI Taxonomy" id="412755"/>
    <lineage>
        <taxon>unclassified sequences</taxon>
        <taxon>metagenomes</taxon>
        <taxon>ecological metagenomes</taxon>
    </lineage>
</organism>
<comment type="caution">
    <text evidence="2">The sequence shown here is derived from an EMBL/GenBank/DDBJ whole genome shotgun (WGS) entry which is preliminary data.</text>
</comment>
<feature type="compositionally biased region" description="Basic residues" evidence="1">
    <location>
        <begin position="1"/>
        <end position="17"/>
    </location>
</feature>
<reference evidence="2" key="1">
    <citation type="journal article" date="2014" name="Front. Microbiol.">
        <title>High frequency of phylogenetically diverse reductive dehalogenase-homologous genes in deep subseafloor sedimentary metagenomes.</title>
        <authorList>
            <person name="Kawai M."/>
            <person name="Futagami T."/>
            <person name="Toyoda A."/>
            <person name="Takaki Y."/>
            <person name="Nishi S."/>
            <person name="Hori S."/>
            <person name="Arai W."/>
            <person name="Tsubouchi T."/>
            <person name="Morono Y."/>
            <person name="Uchiyama I."/>
            <person name="Ito T."/>
            <person name="Fujiyama A."/>
            <person name="Inagaki F."/>
            <person name="Takami H."/>
        </authorList>
    </citation>
    <scope>NUCLEOTIDE SEQUENCE</scope>
    <source>
        <strain evidence="2">Expedition CK06-06</strain>
    </source>
</reference>
<feature type="region of interest" description="Disordered" evidence="1">
    <location>
        <begin position="1"/>
        <end position="60"/>
    </location>
</feature>
<gene>
    <name evidence="2" type="ORF">S01H1_34004</name>
</gene>
<accession>X0VRP2</accession>
<name>X0VRP2_9ZZZZ</name>
<dbReference type="AlphaFoldDB" id="X0VRP2"/>
<protein>
    <submittedName>
        <fullName evidence="2">Uncharacterized protein</fullName>
    </submittedName>
</protein>
<sequence>MATKKKPVISGLKRQKTRAAQLAAAEKKALGIKPKPKARPKPKAKKKAVRKSVKDDFWGS</sequence>
<evidence type="ECO:0000256" key="1">
    <source>
        <dbReference type="SAM" id="MobiDB-lite"/>
    </source>
</evidence>
<proteinExistence type="predicted"/>